<dbReference type="InterPro" id="IPR000531">
    <property type="entry name" value="Beta-barrel_TonB"/>
</dbReference>
<evidence type="ECO:0000256" key="5">
    <source>
        <dbReference type="ARBA" id="ARBA00022692"/>
    </source>
</evidence>
<keyword evidence="5 10" id="KW-0812">Transmembrane</keyword>
<evidence type="ECO:0000256" key="8">
    <source>
        <dbReference type="ARBA" id="ARBA00023136"/>
    </source>
</evidence>
<reference evidence="18" key="1">
    <citation type="journal article" date="2019" name="Int. J. Syst. Evol. Microbiol.">
        <title>The Global Catalogue of Microorganisms (GCM) 10K type strain sequencing project: providing services to taxonomists for standard genome sequencing and annotation.</title>
        <authorList>
            <consortium name="The Broad Institute Genomics Platform"/>
            <consortium name="The Broad Institute Genome Sequencing Center for Infectious Disease"/>
            <person name="Wu L."/>
            <person name="Ma J."/>
        </authorList>
    </citation>
    <scope>NUCLEOTIDE SEQUENCE [LARGE SCALE GENOMIC DNA]</scope>
    <source>
        <strain evidence="18">CECT 8570</strain>
    </source>
</reference>
<evidence type="ECO:0000256" key="14">
    <source>
        <dbReference type="SAM" id="SignalP"/>
    </source>
</evidence>
<evidence type="ECO:0000256" key="1">
    <source>
        <dbReference type="ARBA" id="ARBA00004571"/>
    </source>
</evidence>
<dbReference type="PROSITE" id="PS00430">
    <property type="entry name" value="TONB_DEPENDENT_REC_1"/>
    <property type="match status" value="1"/>
</dbReference>
<dbReference type="PANTHER" id="PTHR30069:SF41">
    <property type="entry name" value="HEME_HEMOPEXIN UTILIZATION PROTEIN C"/>
    <property type="match status" value="1"/>
</dbReference>
<dbReference type="RefSeq" id="WP_290259207.1">
    <property type="nucleotide sequence ID" value="NZ_JAUFQG010000004.1"/>
</dbReference>
<evidence type="ECO:0000256" key="4">
    <source>
        <dbReference type="ARBA" id="ARBA00022452"/>
    </source>
</evidence>
<evidence type="ECO:0000256" key="9">
    <source>
        <dbReference type="ARBA" id="ARBA00023237"/>
    </source>
</evidence>
<evidence type="ECO:0000256" key="3">
    <source>
        <dbReference type="ARBA" id="ARBA00022448"/>
    </source>
</evidence>
<name>A0ABV8V2B6_9GAMM</name>
<keyword evidence="8 10" id="KW-0472">Membrane</keyword>
<accession>A0ABV8V2B6</accession>
<protein>
    <submittedName>
        <fullName evidence="17">TonB-dependent receptor domain-containing protein</fullName>
    </submittedName>
</protein>
<comment type="subcellular location">
    <subcellularLocation>
        <location evidence="1 10">Cell outer membrane</location>
        <topology evidence="1 10">Multi-pass membrane protein</topology>
    </subcellularLocation>
</comment>
<keyword evidence="9 10" id="KW-0998">Cell outer membrane</keyword>
<dbReference type="InterPro" id="IPR036942">
    <property type="entry name" value="Beta-barrel_TonB_sf"/>
</dbReference>
<gene>
    <name evidence="17" type="ORF">ACFOX3_06880</name>
</gene>
<dbReference type="PROSITE" id="PS52016">
    <property type="entry name" value="TONB_DEPENDENT_REC_3"/>
    <property type="match status" value="1"/>
</dbReference>
<dbReference type="Proteomes" id="UP001595840">
    <property type="component" value="Unassembled WGS sequence"/>
</dbReference>
<evidence type="ECO:0000256" key="6">
    <source>
        <dbReference type="ARBA" id="ARBA00022729"/>
    </source>
</evidence>
<evidence type="ECO:0000256" key="2">
    <source>
        <dbReference type="ARBA" id="ARBA00009810"/>
    </source>
</evidence>
<evidence type="ECO:0000313" key="18">
    <source>
        <dbReference type="Proteomes" id="UP001595840"/>
    </source>
</evidence>
<dbReference type="InterPro" id="IPR010917">
    <property type="entry name" value="TonB_rcpt_CS"/>
</dbReference>
<evidence type="ECO:0000256" key="12">
    <source>
        <dbReference type="PROSITE-ProRule" id="PRU10144"/>
    </source>
</evidence>
<comment type="caution">
    <text evidence="17">The sequence shown here is derived from an EMBL/GenBank/DDBJ whole genome shotgun (WGS) entry which is preliminary data.</text>
</comment>
<evidence type="ECO:0000259" key="16">
    <source>
        <dbReference type="Pfam" id="PF07715"/>
    </source>
</evidence>
<keyword evidence="4 10" id="KW-1134">Transmembrane beta strand</keyword>
<dbReference type="Gene3D" id="2.40.170.20">
    <property type="entry name" value="TonB-dependent receptor, beta-barrel domain"/>
    <property type="match status" value="1"/>
</dbReference>
<feature type="domain" description="TonB-dependent receptor-like beta-barrel" evidence="15">
    <location>
        <begin position="231"/>
        <end position="609"/>
    </location>
</feature>
<feature type="domain" description="TonB-dependent receptor plug" evidence="16">
    <location>
        <begin position="53"/>
        <end position="147"/>
    </location>
</feature>
<keyword evidence="3 10" id="KW-0813">Transport</keyword>
<evidence type="ECO:0000256" key="13">
    <source>
        <dbReference type="RuleBase" id="RU003357"/>
    </source>
</evidence>
<keyword evidence="7 11" id="KW-0798">TonB box</keyword>
<organism evidence="17 18">
    <name type="scientific">Simiduia curdlanivorans</name>
    <dbReference type="NCBI Taxonomy" id="1492769"/>
    <lineage>
        <taxon>Bacteria</taxon>
        <taxon>Pseudomonadati</taxon>
        <taxon>Pseudomonadota</taxon>
        <taxon>Gammaproteobacteria</taxon>
        <taxon>Cellvibrionales</taxon>
        <taxon>Cellvibrionaceae</taxon>
        <taxon>Simiduia</taxon>
    </lineage>
</organism>
<dbReference type="Gene3D" id="2.170.130.10">
    <property type="entry name" value="TonB-dependent receptor, plug domain"/>
    <property type="match status" value="1"/>
</dbReference>
<evidence type="ECO:0000256" key="10">
    <source>
        <dbReference type="PROSITE-ProRule" id="PRU01360"/>
    </source>
</evidence>
<keyword evidence="6 14" id="KW-0732">Signal</keyword>
<evidence type="ECO:0000313" key="17">
    <source>
        <dbReference type="EMBL" id="MFC4362016.1"/>
    </source>
</evidence>
<feature type="signal peptide" evidence="14">
    <location>
        <begin position="1"/>
        <end position="19"/>
    </location>
</feature>
<dbReference type="Pfam" id="PF00593">
    <property type="entry name" value="TonB_dep_Rec_b-barrel"/>
    <property type="match status" value="1"/>
</dbReference>
<dbReference type="CDD" id="cd01347">
    <property type="entry name" value="ligand_gated_channel"/>
    <property type="match status" value="1"/>
</dbReference>
<sequence>MKTFSLGLLSFALAQSVLAAGTVDVDVEQEPAAAASTSIETVQVWATQVKSSSVFLGENQIATKQADHLSELMRDIPGVDIGGTHSVNQRINIRGLDDRNLNVTIDGAKQTNYMFHHMGNLLINPDILRSVDIDVGANSVLTGALGGAVRFETKSAQDLLQGERFGSRVQLGYNSNASLSGSFTAYGQLSDSVDLLAYVNQNDRDNFEDGDGTEILGNDGVQNNGLVKAGWNINQDHRLTLSFDKYQDKGDYTPRPDMGVATNAAISGATLYPTEFGRETWNLGYQGELQNELMLSANLYSNSYDLERDNLSVITEGSAENTGVTFLTQLPFSAGVEHLLSAGLESNTYTTEYITGGVRLGGEEQRLDAIYIQDRLSLTDTFFVTPGVRYDQVTMDAVSVEEDFSDTSFALAAEWFVTDSWQLLASSTEVFKAPELTEVLVGAGYGKTPNPALKPETARNDQVGVRFSQDNFLGADEFTTGFNLFQTEIENYISYSSLQDVNLGDVGITGGEFSANYQLEEFTALFTFARSRSDTHDTSATNSLDREVGDSFGLAFSYRLADVDLSWNSQWHAEEKTQEKPAYDVHNFSAQWQPAAIQGLALIAGVDNVFNEQYTSHASRVGDTVHPVFGELILNDYEPGRNFKLTASYEF</sequence>
<dbReference type="InterPro" id="IPR012910">
    <property type="entry name" value="Plug_dom"/>
</dbReference>
<feature type="short sequence motif" description="TonB C-terminal box" evidence="12">
    <location>
        <begin position="634"/>
        <end position="651"/>
    </location>
</feature>
<dbReference type="PANTHER" id="PTHR30069">
    <property type="entry name" value="TONB-DEPENDENT OUTER MEMBRANE RECEPTOR"/>
    <property type="match status" value="1"/>
</dbReference>
<dbReference type="Pfam" id="PF07715">
    <property type="entry name" value="Plug"/>
    <property type="match status" value="1"/>
</dbReference>
<evidence type="ECO:0000259" key="15">
    <source>
        <dbReference type="Pfam" id="PF00593"/>
    </source>
</evidence>
<proteinExistence type="inferred from homology"/>
<dbReference type="EMBL" id="JBHSCX010000005">
    <property type="protein sequence ID" value="MFC4362016.1"/>
    <property type="molecule type" value="Genomic_DNA"/>
</dbReference>
<dbReference type="InterPro" id="IPR039426">
    <property type="entry name" value="TonB-dep_rcpt-like"/>
</dbReference>
<evidence type="ECO:0000256" key="11">
    <source>
        <dbReference type="PROSITE-ProRule" id="PRU10143"/>
    </source>
</evidence>
<keyword evidence="18" id="KW-1185">Reference proteome</keyword>
<dbReference type="PROSITE" id="PS01156">
    <property type="entry name" value="TONB_DEPENDENT_REC_2"/>
    <property type="match status" value="1"/>
</dbReference>
<feature type="short sequence motif" description="TonB box" evidence="11">
    <location>
        <begin position="41"/>
        <end position="47"/>
    </location>
</feature>
<feature type="chain" id="PRO_5045298242" evidence="14">
    <location>
        <begin position="20"/>
        <end position="651"/>
    </location>
</feature>
<dbReference type="InterPro" id="IPR037066">
    <property type="entry name" value="Plug_dom_sf"/>
</dbReference>
<comment type="similarity">
    <text evidence="2 10 13">Belongs to the TonB-dependent receptor family.</text>
</comment>
<keyword evidence="17" id="KW-0675">Receptor</keyword>
<dbReference type="InterPro" id="IPR010916">
    <property type="entry name" value="TonB_box_CS"/>
</dbReference>
<evidence type="ECO:0000256" key="7">
    <source>
        <dbReference type="ARBA" id="ARBA00023077"/>
    </source>
</evidence>
<dbReference type="SUPFAM" id="SSF56935">
    <property type="entry name" value="Porins"/>
    <property type="match status" value="1"/>
</dbReference>